<protein>
    <submittedName>
        <fullName evidence="2">Uncharacterized protein</fullName>
    </submittedName>
</protein>
<dbReference type="Proteomes" id="UP000248889">
    <property type="component" value="Unassembled WGS sequence"/>
</dbReference>
<organism evidence="2 3">
    <name type="scientific">Streptacidiphilus pinicola</name>
    <dbReference type="NCBI Taxonomy" id="2219663"/>
    <lineage>
        <taxon>Bacteria</taxon>
        <taxon>Bacillati</taxon>
        <taxon>Actinomycetota</taxon>
        <taxon>Actinomycetes</taxon>
        <taxon>Kitasatosporales</taxon>
        <taxon>Streptomycetaceae</taxon>
        <taxon>Streptacidiphilus</taxon>
    </lineage>
</organism>
<comment type="caution">
    <text evidence="2">The sequence shown here is derived from an EMBL/GenBank/DDBJ whole genome shotgun (WGS) entry which is preliminary data.</text>
</comment>
<evidence type="ECO:0000256" key="1">
    <source>
        <dbReference type="SAM" id="MobiDB-lite"/>
    </source>
</evidence>
<evidence type="ECO:0000313" key="3">
    <source>
        <dbReference type="Proteomes" id="UP000248889"/>
    </source>
</evidence>
<reference evidence="2 3" key="1">
    <citation type="submission" date="2018-06" db="EMBL/GenBank/DDBJ databases">
        <title>Streptacidiphilus pinicola sp. nov., isolated from pine grove soil.</title>
        <authorList>
            <person name="Roh S.G."/>
            <person name="Park S."/>
            <person name="Kim M.-K."/>
            <person name="Yun B.-R."/>
            <person name="Park J."/>
            <person name="Kim M.J."/>
            <person name="Kim Y.S."/>
            <person name="Kim S.B."/>
        </authorList>
    </citation>
    <scope>NUCLEOTIDE SEQUENCE [LARGE SCALE GENOMIC DNA]</scope>
    <source>
        <strain evidence="2 3">MMS16-CNU450</strain>
    </source>
</reference>
<name>A0A2X0J1F8_9ACTN</name>
<feature type="compositionally biased region" description="Basic and acidic residues" evidence="1">
    <location>
        <begin position="75"/>
        <end position="85"/>
    </location>
</feature>
<sequence length="85" mass="7655">MVGSAVGCDPGSGSGSGATGSGSSGAAAAGVSSAGAASAEEGSGVVGVGSSVISGPPGSRVGTVAAPSATRRTAGRAEPDRRPRR</sequence>
<proteinExistence type="predicted"/>
<dbReference type="AlphaFoldDB" id="A0A2X0J1F8"/>
<gene>
    <name evidence="2" type="ORF">DN069_34335</name>
</gene>
<accession>A0A2X0J1F8</accession>
<feature type="region of interest" description="Disordered" evidence="1">
    <location>
        <begin position="1"/>
        <end position="85"/>
    </location>
</feature>
<keyword evidence="3" id="KW-1185">Reference proteome</keyword>
<evidence type="ECO:0000313" key="2">
    <source>
        <dbReference type="EMBL" id="RAG81178.1"/>
    </source>
</evidence>
<feature type="compositionally biased region" description="Gly residues" evidence="1">
    <location>
        <begin position="10"/>
        <end position="23"/>
    </location>
</feature>
<dbReference type="EMBL" id="QKYN01000174">
    <property type="protein sequence ID" value="RAG81178.1"/>
    <property type="molecule type" value="Genomic_DNA"/>
</dbReference>
<feature type="compositionally biased region" description="Low complexity" evidence="1">
    <location>
        <begin position="24"/>
        <end position="62"/>
    </location>
</feature>